<proteinExistence type="inferred from homology"/>
<feature type="signal peptide" evidence="12">
    <location>
        <begin position="1"/>
        <end position="25"/>
    </location>
</feature>
<feature type="transmembrane region" description="Helical" evidence="11">
    <location>
        <begin position="177"/>
        <end position="200"/>
    </location>
</feature>
<dbReference type="InterPro" id="IPR052157">
    <property type="entry name" value="BCAA_transport_permease"/>
</dbReference>
<keyword evidence="7 11" id="KW-1133">Transmembrane helix</keyword>
<dbReference type="CDD" id="cd06582">
    <property type="entry name" value="TM_PBP1_LivH_like"/>
    <property type="match status" value="1"/>
</dbReference>
<feature type="transmembrane region" description="Helical" evidence="11">
    <location>
        <begin position="212"/>
        <end position="232"/>
    </location>
</feature>
<evidence type="ECO:0000256" key="1">
    <source>
        <dbReference type="ARBA" id="ARBA00004651"/>
    </source>
</evidence>
<dbReference type="Gene3D" id="2.60.40.10">
    <property type="entry name" value="Immunoglobulins"/>
    <property type="match status" value="1"/>
</dbReference>
<accession>A0ABV8FT49</accession>
<name>A0ABV8FT49_9ACTN</name>
<feature type="transmembrane region" description="Helical" evidence="11">
    <location>
        <begin position="378"/>
        <end position="397"/>
    </location>
</feature>
<keyword evidence="3" id="KW-1003">Cell membrane</keyword>
<evidence type="ECO:0000256" key="12">
    <source>
        <dbReference type="SAM" id="SignalP"/>
    </source>
</evidence>
<feature type="transmembrane region" description="Helical" evidence="11">
    <location>
        <begin position="455"/>
        <end position="473"/>
    </location>
</feature>
<keyword evidence="14" id="KW-1185">Reference proteome</keyword>
<dbReference type="InterPro" id="IPR013783">
    <property type="entry name" value="Ig-like_fold"/>
</dbReference>
<dbReference type="PANTHER" id="PTHR11795:SF371">
    <property type="entry name" value="HIGH-AFFINITY BRANCHED-CHAIN AMINO ACID TRANSPORT SYSTEM PERMEASE PROTEIN LIVH"/>
    <property type="match status" value="1"/>
</dbReference>
<dbReference type="PANTHER" id="PTHR11795">
    <property type="entry name" value="BRANCHED-CHAIN AMINO ACID TRANSPORT SYSTEM PERMEASE PROTEIN LIVH"/>
    <property type="match status" value="1"/>
</dbReference>
<evidence type="ECO:0000313" key="14">
    <source>
        <dbReference type="Proteomes" id="UP001595847"/>
    </source>
</evidence>
<evidence type="ECO:0000256" key="11">
    <source>
        <dbReference type="SAM" id="Phobius"/>
    </source>
</evidence>
<keyword evidence="12" id="KW-0732">Signal</keyword>
<dbReference type="SUPFAM" id="SSF49478">
    <property type="entry name" value="Cna protein B-type domain"/>
    <property type="match status" value="1"/>
</dbReference>
<keyword evidence="2" id="KW-0813">Transport</keyword>
<dbReference type="Pfam" id="PF02653">
    <property type="entry name" value="BPD_transp_2"/>
    <property type="match status" value="1"/>
</dbReference>
<keyword evidence="4" id="KW-0997">Cell inner membrane</keyword>
<dbReference type="EMBL" id="JBHSBH010000014">
    <property type="protein sequence ID" value="MFC3998564.1"/>
    <property type="molecule type" value="Genomic_DNA"/>
</dbReference>
<dbReference type="RefSeq" id="WP_378536520.1">
    <property type="nucleotide sequence ID" value="NZ_JBHSBH010000014.1"/>
</dbReference>
<reference evidence="14" key="1">
    <citation type="journal article" date="2019" name="Int. J. Syst. Evol. Microbiol.">
        <title>The Global Catalogue of Microorganisms (GCM) 10K type strain sequencing project: providing services to taxonomists for standard genome sequencing and annotation.</title>
        <authorList>
            <consortium name="The Broad Institute Genomics Platform"/>
            <consortium name="The Broad Institute Genome Sequencing Center for Infectious Disease"/>
            <person name="Wu L."/>
            <person name="Ma J."/>
        </authorList>
    </citation>
    <scope>NUCLEOTIDE SEQUENCE [LARGE SCALE GENOMIC DNA]</scope>
    <source>
        <strain evidence="14">TBRC 1826</strain>
    </source>
</reference>
<feature type="transmembrane region" description="Helical" evidence="11">
    <location>
        <begin position="244"/>
        <end position="267"/>
    </location>
</feature>
<evidence type="ECO:0000256" key="4">
    <source>
        <dbReference type="ARBA" id="ARBA00022519"/>
    </source>
</evidence>
<comment type="caution">
    <text evidence="13">The sequence shown here is derived from an EMBL/GenBank/DDBJ whole genome shotgun (WGS) entry which is preliminary data.</text>
</comment>
<dbReference type="InterPro" id="IPR001851">
    <property type="entry name" value="ABC_transp_permease"/>
</dbReference>
<protein>
    <submittedName>
        <fullName evidence="13">Branched-chain amino acid ABC transporter permease</fullName>
    </submittedName>
</protein>
<keyword evidence="6" id="KW-0029">Amino-acid transport</keyword>
<feature type="transmembrane region" description="Helical" evidence="11">
    <location>
        <begin position="332"/>
        <end position="349"/>
    </location>
</feature>
<feature type="chain" id="PRO_5046359388" evidence="12">
    <location>
        <begin position="26"/>
        <end position="480"/>
    </location>
</feature>
<evidence type="ECO:0000256" key="10">
    <source>
        <dbReference type="SAM" id="MobiDB-lite"/>
    </source>
</evidence>
<evidence type="ECO:0000256" key="9">
    <source>
        <dbReference type="ARBA" id="ARBA00037998"/>
    </source>
</evidence>
<evidence type="ECO:0000256" key="6">
    <source>
        <dbReference type="ARBA" id="ARBA00022970"/>
    </source>
</evidence>
<evidence type="ECO:0000313" key="13">
    <source>
        <dbReference type="EMBL" id="MFC3998564.1"/>
    </source>
</evidence>
<evidence type="ECO:0000256" key="8">
    <source>
        <dbReference type="ARBA" id="ARBA00023136"/>
    </source>
</evidence>
<comment type="subcellular location">
    <subcellularLocation>
        <location evidence="1">Cell membrane</location>
        <topology evidence="1">Multi-pass membrane protein</topology>
    </subcellularLocation>
</comment>
<evidence type="ECO:0000256" key="7">
    <source>
        <dbReference type="ARBA" id="ARBA00022989"/>
    </source>
</evidence>
<evidence type="ECO:0000256" key="2">
    <source>
        <dbReference type="ARBA" id="ARBA00022448"/>
    </source>
</evidence>
<gene>
    <name evidence="13" type="ORF">ACFOVU_21745</name>
</gene>
<keyword evidence="8 11" id="KW-0472">Membrane</keyword>
<organism evidence="13 14">
    <name type="scientific">Nocardiopsis sediminis</name>
    <dbReference type="NCBI Taxonomy" id="1778267"/>
    <lineage>
        <taxon>Bacteria</taxon>
        <taxon>Bacillati</taxon>
        <taxon>Actinomycetota</taxon>
        <taxon>Actinomycetes</taxon>
        <taxon>Streptosporangiales</taxon>
        <taxon>Nocardiopsidaceae</taxon>
        <taxon>Nocardiopsis</taxon>
    </lineage>
</organism>
<keyword evidence="5 11" id="KW-0812">Transmembrane</keyword>
<evidence type="ECO:0000256" key="3">
    <source>
        <dbReference type="ARBA" id="ARBA00022475"/>
    </source>
</evidence>
<evidence type="ECO:0000256" key="5">
    <source>
        <dbReference type="ARBA" id="ARBA00022692"/>
    </source>
</evidence>
<sequence length="480" mass="50784">MRTRLVTVLLAVIAAIVAIPGTAAADAPGGESLFGQIRVPDSDEGVEGIDITVTQGDEEIGSATTDSGGDWEVEVPEAGDYHVVLDQESIPEEYDLLERPAGAERDVTVRAGQPFAVVYRLAPAGQGAVEESPSSSPSEDDEEGGASGDDSAGEEGVVEAVPGVSAGTPFGERAAQLALAGVIFGLIIAISSVGLSLIFGTTKMINFAHGDMVTFGAMIAMMFSTMTLFSSIHEVFEGIPVLGLLANPLILATVVAVVFGGLLGLLLERFLWRPLRRRNVALIQMFIVTIGVSLILRHLLLVTFGARRNKYEQFRIQEMWDLGPVSITPRDFGILVVSIAVLVVVASMLQFTRIGKAMRAVADNRDLAESSGIDVNRVTLYVWGLGGALSALGGVLLGLNQTVYWQMGFHLLLLMFAGVILGGLGTAYGAMVGGLAIGLIAQLSTLWFSPQLMNAWALAIMIVVLLVRPQGILGRRERVG</sequence>
<feature type="transmembrane region" description="Helical" evidence="11">
    <location>
        <begin position="403"/>
        <end position="421"/>
    </location>
</feature>
<feature type="region of interest" description="Disordered" evidence="10">
    <location>
        <begin position="126"/>
        <end position="154"/>
    </location>
</feature>
<feature type="transmembrane region" description="Helical" evidence="11">
    <location>
        <begin position="428"/>
        <end position="449"/>
    </location>
</feature>
<feature type="transmembrane region" description="Helical" evidence="11">
    <location>
        <begin position="279"/>
        <end position="300"/>
    </location>
</feature>
<comment type="similarity">
    <text evidence="9">Belongs to the binding-protein-dependent transport system permease family. LivHM subfamily.</text>
</comment>
<dbReference type="Proteomes" id="UP001595847">
    <property type="component" value="Unassembled WGS sequence"/>
</dbReference>